<comment type="caution">
    <text evidence="2">The sequence shown here is derived from an EMBL/GenBank/DDBJ whole genome shotgun (WGS) entry which is preliminary data.</text>
</comment>
<feature type="transmembrane region" description="Helical" evidence="1">
    <location>
        <begin position="90"/>
        <end position="109"/>
    </location>
</feature>
<feature type="transmembrane region" description="Helical" evidence="1">
    <location>
        <begin position="58"/>
        <end position="78"/>
    </location>
</feature>
<feature type="transmembrane region" description="Helical" evidence="1">
    <location>
        <begin position="26"/>
        <end position="46"/>
    </location>
</feature>
<gene>
    <name evidence="2" type="ORF">GCM10012284_60700</name>
</gene>
<reference evidence="2" key="1">
    <citation type="journal article" date="2014" name="Int. J. Syst. Evol. Microbiol.">
        <title>Complete genome sequence of Corynebacterium casei LMG S-19264T (=DSM 44701T), isolated from a smear-ripened cheese.</title>
        <authorList>
            <consortium name="US DOE Joint Genome Institute (JGI-PGF)"/>
            <person name="Walter F."/>
            <person name="Albersmeier A."/>
            <person name="Kalinowski J."/>
            <person name="Ruckert C."/>
        </authorList>
    </citation>
    <scope>NUCLEOTIDE SEQUENCE</scope>
    <source>
        <strain evidence="2">CGMCC 4.7299</strain>
    </source>
</reference>
<organism evidence="2 3">
    <name type="scientific">Mangrovihabitans endophyticus</name>
    <dbReference type="NCBI Taxonomy" id="1751298"/>
    <lineage>
        <taxon>Bacteria</taxon>
        <taxon>Bacillati</taxon>
        <taxon>Actinomycetota</taxon>
        <taxon>Actinomycetes</taxon>
        <taxon>Micromonosporales</taxon>
        <taxon>Micromonosporaceae</taxon>
        <taxon>Mangrovihabitans</taxon>
    </lineage>
</organism>
<evidence type="ECO:0000313" key="2">
    <source>
        <dbReference type="EMBL" id="GGL17892.1"/>
    </source>
</evidence>
<keyword evidence="3" id="KW-1185">Reference proteome</keyword>
<feature type="transmembrane region" description="Helical" evidence="1">
    <location>
        <begin position="115"/>
        <end position="137"/>
    </location>
</feature>
<name>A0A8J3FT31_9ACTN</name>
<evidence type="ECO:0000313" key="3">
    <source>
        <dbReference type="Proteomes" id="UP000656042"/>
    </source>
</evidence>
<protein>
    <submittedName>
        <fullName evidence="2">Uncharacterized protein</fullName>
    </submittedName>
</protein>
<accession>A0A8J3FT31</accession>
<evidence type="ECO:0000256" key="1">
    <source>
        <dbReference type="SAM" id="Phobius"/>
    </source>
</evidence>
<proteinExistence type="predicted"/>
<keyword evidence="1" id="KW-1133">Transmembrane helix</keyword>
<dbReference type="RefSeq" id="WP_189082764.1">
    <property type="nucleotide sequence ID" value="NZ_BMMX01000058.1"/>
</dbReference>
<keyword evidence="1" id="KW-0472">Membrane</keyword>
<sequence length="164" mass="16933">MTLFDRGPARQPQPWPYDLSREGPSFAVIGLGIVSLFVVISVTIYQGTLYSGAGAHDVGGAAAFAGLLLVALLLMGAASLYRWGFRRRAIAVLAGAAGVLSLAFAVLAAVVGTDGWLACVLSAIVGLLPAIVLAAWATALARYLPMWWSGWGLPEQSGSTGGTD</sequence>
<dbReference type="EMBL" id="BMMX01000058">
    <property type="protein sequence ID" value="GGL17892.1"/>
    <property type="molecule type" value="Genomic_DNA"/>
</dbReference>
<dbReference type="AlphaFoldDB" id="A0A8J3FT31"/>
<reference evidence="2" key="2">
    <citation type="submission" date="2020-09" db="EMBL/GenBank/DDBJ databases">
        <authorList>
            <person name="Sun Q."/>
            <person name="Zhou Y."/>
        </authorList>
    </citation>
    <scope>NUCLEOTIDE SEQUENCE</scope>
    <source>
        <strain evidence="2">CGMCC 4.7299</strain>
    </source>
</reference>
<dbReference type="Proteomes" id="UP000656042">
    <property type="component" value="Unassembled WGS sequence"/>
</dbReference>
<keyword evidence="1" id="KW-0812">Transmembrane</keyword>